<keyword evidence="3" id="KW-0677">Repeat</keyword>
<evidence type="ECO:0000313" key="7">
    <source>
        <dbReference type="EMBL" id="KAB2334169.1"/>
    </source>
</evidence>
<dbReference type="RefSeq" id="WP_151573498.1">
    <property type="nucleotide sequence ID" value="NZ_WBOT01000002.1"/>
</dbReference>
<evidence type="ECO:0000256" key="3">
    <source>
        <dbReference type="ARBA" id="ARBA00022737"/>
    </source>
</evidence>
<dbReference type="Proteomes" id="UP000441354">
    <property type="component" value="Unassembled WGS sequence"/>
</dbReference>
<keyword evidence="5" id="KW-0411">Iron-sulfur</keyword>
<accession>A0A7V7RNS2</accession>
<keyword evidence="1" id="KW-0004">4Fe-4S</keyword>
<keyword evidence="8" id="KW-1185">Reference proteome</keyword>
<evidence type="ECO:0000256" key="1">
    <source>
        <dbReference type="ARBA" id="ARBA00022485"/>
    </source>
</evidence>
<feature type="domain" description="4Fe-4S ferredoxin-type" evidence="6">
    <location>
        <begin position="197"/>
        <end position="226"/>
    </location>
</feature>
<reference evidence="7 8" key="1">
    <citation type="journal article" date="2014" name="Arch. Microbiol.">
        <title>Bacillus mesophilum sp. nov., strain IITR-54T, a novel 4-chlorobiphenyl dechlorinating bacterium.</title>
        <authorList>
            <person name="Manickam N."/>
            <person name="Singh N.K."/>
            <person name="Bajaj A."/>
            <person name="Kumar R.M."/>
            <person name="Kaur G."/>
            <person name="Kaur N."/>
            <person name="Bala M."/>
            <person name="Kumar A."/>
            <person name="Mayilraj S."/>
        </authorList>
    </citation>
    <scope>NUCLEOTIDE SEQUENCE [LARGE SCALE GENOMIC DNA]</scope>
    <source>
        <strain evidence="7 8">IITR-54</strain>
    </source>
</reference>
<dbReference type="GO" id="GO:0046872">
    <property type="term" value="F:metal ion binding"/>
    <property type="evidence" value="ECO:0007669"/>
    <property type="project" value="UniProtKB-KW"/>
</dbReference>
<dbReference type="PANTHER" id="PTHR43724:SF1">
    <property type="entry name" value="PYRUVATE SYNTHASE SUBUNIT PORD"/>
    <property type="match status" value="1"/>
</dbReference>
<protein>
    <submittedName>
        <fullName evidence="7">Polyferredoxin</fullName>
    </submittedName>
</protein>
<evidence type="ECO:0000313" key="8">
    <source>
        <dbReference type="Proteomes" id="UP000441354"/>
    </source>
</evidence>
<evidence type="ECO:0000256" key="4">
    <source>
        <dbReference type="ARBA" id="ARBA00023004"/>
    </source>
</evidence>
<dbReference type="OrthoDB" id="9798098at2"/>
<feature type="domain" description="4Fe-4S ferredoxin-type" evidence="6">
    <location>
        <begin position="48"/>
        <end position="78"/>
    </location>
</feature>
<gene>
    <name evidence="7" type="ORF">F7732_08840</name>
</gene>
<dbReference type="AlphaFoldDB" id="A0A7V7RNS2"/>
<comment type="caution">
    <text evidence="7">The sequence shown here is derived from an EMBL/GenBank/DDBJ whole genome shotgun (WGS) entry which is preliminary data.</text>
</comment>
<dbReference type="PANTHER" id="PTHR43724">
    <property type="entry name" value="PYRUVATE SYNTHASE SUBUNIT PORD"/>
    <property type="match status" value="1"/>
</dbReference>
<keyword evidence="4" id="KW-0408">Iron</keyword>
<keyword evidence="2" id="KW-0479">Metal-binding</keyword>
<dbReference type="PROSITE" id="PS51379">
    <property type="entry name" value="4FE4S_FER_2"/>
    <property type="match status" value="3"/>
</dbReference>
<dbReference type="InterPro" id="IPR017896">
    <property type="entry name" value="4Fe4S_Fe-S-bd"/>
</dbReference>
<evidence type="ECO:0000256" key="2">
    <source>
        <dbReference type="ARBA" id="ARBA00022723"/>
    </source>
</evidence>
<name>A0A7V7RNS2_9BACI</name>
<dbReference type="PROSITE" id="PS00198">
    <property type="entry name" value="4FE4S_FER_1"/>
    <property type="match status" value="1"/>
</dbReference>
<dbReference type="Pfam" id="PF12838">
    <property type="entry name" value="Fer4_7"/>
    <property type="match status" value="1"/>
</dbReference>
<proteinExistence type="predicted"/>
<dbReference type="InterPro" id="IPR017900">
    <property type="entry name" value="4Fe4S_Fe_S_CS"/>
</dbReference>
<dbReference type="GO" id="GO:0051539">
    <property type="term" value="F:4 iron, 4 sulfur cluster binding"/>
    <property type="evidence" value="ECO:0007669"/>
    <property type="project" value="UniProtKB-KW"/>
</dbReference>
<evidence type="ECO:0000256" key="5">
    <source>
        <dbReference type="ARBA" id="ARBA00023014"/>
    </source>
</evidence>
<dbReference type="EMBL" id="WBOT01000002">
    <property type="protein sequence ID" value="KAB2334169.1"/>
    <property type="molecule type" value="Genomic_DNA"/>
</dbReference>
<evidence type="ECO:0000259" key="6">
    <source>
        <dbReference type="PROSITE" id="PS51379"/>
    </source>
</evidence>
<sequence length="302" mass="35220">MGLFDRWMESLDYEFEILKSCSRYQSPFSSCTKCLDSCEINAIVLKDGKPVIQSDQCTECGDCIAECPVQAVEGFYPKRHIIEHHVFIAEEKPPSVKEMLGYYQTGVTSVYFHNKELSEEWKRFLNEINSKLAQLNEEALVIQFEIQKQDEKMTRREIFSFWKKGAASTVRQMAPAKWRFNHQNLELAHYFREYQFKEIELDESKCTLCKACEMLCRKNCFHFSETELTITAQTCTGCMLCADICQEKAIIITDNIQRASTRIHHLYQRECSSCHAAFTSASHVEEECVRCKKMKQYGSFLR</sequence>
<organism evidence="7 8">
    <name type="scientific">Bacillus mesophilum</name>
    <dbReference type="NCBI Taxonomy" id="1071718"/>
    <lineage>
        <taxon>Bacteria</taxon>
        <taxon>Bacillati</taxon>
        <taxon>Bacillota</taxon>
        <taxon>Bacilli</taxon>
        <taxon>Bacillales</taxon>
        <taxon>Bacillaceae</taxon>
        <taxon>Bacillus</taxon>
    </lineage>
</organism>
<feature type="domain" description="4Fe-4S ferredoxin-type" evidence="6">
    <location>
        <begin position="227"/>
        <end position="255"/>
    </location>
</feature>
<dbReference type="SUPFAM" id="SSF54862">
    <property type="entry name" value="4Fe-4S ferredoxins"/>
    <property type="match status" value="2"/>
</dbReference>
<dbReference type="Gene3D" id="3.30.70.20">
    <property type="match status" value="2"/>
</dbReference>